<feature type="region of interest" description="Disordered" evidence="7">
    <location>
        <begin position="915"/>
        <end position="934"/>
    </location>
</feature>
<name>D5ML68_METO1</name>
<dbReference type="eggNOG" id="COG1123">
    <property type="taxonomic scope" value="Bacteria"/>
</dbReference>
<evidence type="ECO:0000256" key="1">
    <source>
        <dbReference type="ARBA" id="ARBA00004202"/>
    </source>
</evidence>
<evidence type="ECO:0000256" key="4">
    <source>
        <dbReference type="ARBA" id="ARBA00023065"/>
    </source>
</evidence>
<evidence type="ECO:0000256" key="2">
    <source>
        <dbReference type="ARBA" id="ARBA00022448"/>
    </source>
</evidence>
<keyword evidence="3" id="KW-1003">Cell membrane</keyword>
<evidence type="ECO:0000256" key="3">
    <source>
        <dbReference type="ARBA" id="ARBA00022475"/>
    </source>
</evidence>
<dbReference type="EMBL" id="FP565575">
    <property type="protein sequence ID" value="CBE69910.1"/>
    <property type="molecule type" value="Genomic_DNA"/>
</dbReference>
<reference evidence="9 10" key="1">
    <citation type="journal article" date="2010" name="Nature">
        <title>Nitrite-driven anaerobic methane oxidation by oxygenic bacteria.</title>
        <authorList>
            <person name="Ettwig K.F."/>
            <person name="Butler M.K."/>
            <person name="Le Paslier D."/>
            <person name="Pelletier E."/>
            <person name="Mangenot S."/>
            <person name="Kuypers M.M.M."/>
            <person name="Schreiber F."/>
            <person name="Dutilh B.E."/>
            <person name="Zedelius J."/>
            <person name="de Beer D."/>
            <person name="Gloerich J."/>
            <person name="Wessels H.J.C.T."/>
            <person name="van Allen T."/>
            <person name="Luesken F."/>
            <person name="Wu M."/>
            <person name="van de Pas-Schoonen K.T."/>
            <person name="Op den Camp H.J.M."/>
            <person name="Janssen-Megens E.M."/>
            <person name="Francoijs K-J."/>
            <person name="Stunnenberg H."/>
            <person name="Weissenbach J."/>
            <person name="Jetten M.S.M."/>
            <person name="Strous M."/>
        </authorList>
    </citation>
    <scope>NUCLEOTIDE SEQUENCE [LARGE SCALE GENOMIC DNA]</scope>
</reference>
<evidence type="ECO:0000259" key="8">
    <source>
        <dbReference type="Pfam" id="PF13304"/>
    </source>
</evidence>
<feature type="coiled-coil region" evidence="6">
    <location>
        <begin position="445"/>
        <end position="472"/>
    </location>
</feature>
<comment type="subcellular location">
    <subcellularLocation>
        <location evidence="1">Cell membrane</location>
        <topology evidence="1">Peripheral membrane protein</topology>
    </subcellularLocation>
</comment>
<dbReference type="KEGG" id="mox:DAMO_2837"/>
<feature type="coiled-coil region" evidence="6">
    <location>
        <begin position="651"/>
        <end position="678"/>
    </location>
</feature>
<dbReference type="STRING" id="671143.DAMO_2837"/>
<keyword evidence="4" id="KW-0406">Ion transport</keyword>
<dbReference type="eggNOG" id="COG0497">
    <property type="taxonomic scope" value="Bacteria"/>
</dbReference>
<evidence type="ECO:0000256" key="5">
    <source>
        <dbReference type="ARBA" id="ARBA00023136"/>
    </source>
</evidence>
<organism evidence="9 10">
    <name type="scientific">Methylomirabilis oxygeniifera</name>
    <dbReference type="NCBI Taxonomy" id="671143"/>
    <lineage>
        <taxon>Bacteria</taxon>
        <taxon>Candidatus Methylomirabilota</taxon>
        <taxon>Candidatus Methylomirabilia</taxon>
        <taxon>Candidatus Methylomirabilales</taxon>
        <taxon>Candidatus Methylomirabilaceae</taxon>
        <taxon>Candidatus Methylomirabilis</taxon>
    </lineage>
</organism>
<proteinExistence type="predicted"/>
<dbReference type="Pfam" id="PF13304">
    <property type="entry name" value="AAA_21"/>
    <property type="match status" value="1"/>
</dbReference>
<dbReference type="Gene3D" id="3.40.50.300">
    <property type="entry name" value="P-loop containing nucleotide triphosphate hydrolases"/>
    <property type="match status" value="2"/>
</dbReference>
<accession>D5ML68</accession>
<dbReference type="PANTHER" id="PTHR42771">
    <property type="entry name" value="IRON(3+)-HYDROXAMATE IMPORT ATP-BINDING PROTEIN FHUC"/>
    <property type="match status" value="1"/>
</dbReference>
<dbReference type="GO" id="GO:0005524">
    <property type="term" value="F:ATP binding"/>
    <property type="evidence" value="ECO:0007669"/>
    <property type="project" value="InterPro"/>
</dbReference>
<evidence type="ECO:0000313" key="9">
    <source>
        <dbReference type="EMBL" id="CBE69910.1"/>
    </source>
</evidence>
<evidence type="ECO:0000256" key="7">
    <source>
        <dbReference type="SAM" id="MobiDB-lite"/>
    </source>
</evidence>
<dbReference type="InterPro" id="IPR003959">
    <property type="entry name" value="ATPase_AAA_core"/>
</dbReference>
<dbReference type="PANTHER" id="PTHR42771:SF2">
    <property type="entry name" value="IRON(3+)-HYDROXAMATE IMPORT ATP-BINDING PROTEIN FHUC"/>
    <property type="match status" value="1"/>
</dbReference>
<protein>
    <recommendedName>
        <fullName evidence="8">ATPase AAA-type core domain-containing protein</fullName>
    </recommendedName>
</protein>
<dbReference type="SUPFAM" id="SSF52540">
    <property type="entry name" value="P-loop containing nucleoside triphosphate hydrolases"/>
    <property type="match status" value="1"/>
</dbReference>
<evidence type="ECO:0000256" key="6">
    <source>
        <dbReference type="SAM" id="Coils"/>
    </source>
</evidence>
<dbReference type="InterPro" id="IPR027417">
    <property type="entry name" value="P-loop_NTPase"/>
</dbReference>
<dbReference type="GO" id="GO:0016887">
    <property type="term" value="F:ATP hydrolysis activity"/>
    <property type="evidence" value="ECO:0007669"/>
    <property type="project" value="InterPro"/>
</dbReference>
<evidence type="ECO:0000313" key="10">
    <source>
        <dbReference type="Proteomes" id="UP000006898"/>
    </source>
</evidence>
<keyword evidence="2" id="KW-0813">Transport</keyword>
<feature type="domain" description="ATPase AAA-type core" evidence="8">
    <location>
        <begin position="830"/>
        <end position="898"/>
    </location>
</feature>
<keyword evidence="6" id="KW-0175">Coiled coil</keyword>
<dbReference type="HOGENOM" id="CLU_006611_1_0_0"/>
<dbReference type="GO" id="GO:0006811">
    <property type="term" value="P:monoatomic ion transport"/>
    <property type="evidence" value="ECO:0007669"/>
    <property type="project" value="UniProtKB-KW"/>
</dbReference>
<sequence length="969" mass="109522">MTRNNSRVSFRDSDREKLGARPYACDFHLHAHPDWQDPTGNKPLDQFIEEDYLPRVFQSGRQVIGIPQHNSIFHGGAKTVRDVARRMLAAGRQDVPVVFPGYELTSSDQIQVILLANPDDNEVNDLDTRVHESLELQQGRWHESRLNLCSLLDRAHDRFRSRLIALVVATGHKGILEDRDTATRLRNIFRQVVGLADGFIISKPYTELDDFTKRVLNGELEDYTDAPVAWLQTSDARTFDALQPAMLSYVKLGSFTIEGVRQALLNNKTFLSPAIFHDPDWTILRMRVRKTVFFDDLQLDFNPHMTCLIGGRGTGKSCLLEYVSHACQYQRAGETYDRPNKGILWLRKEDKTDGTLLPETEIDLSVKGGQKFYRIRRKGEGPPEILECADERCEGGVPVSTRSPSALLNLRFFGQRELANIVRDESFFSLDPERRGGVNLFSFLKSDQLSQVDAKERQARQLADEIEKLSVDMASWALELIQKPRLVAERARLNEELLKIKSRAAHPAFQSHQQFTLLETARNDLFAALSDIHAEQTKAVKAIEDKKRRASKTLPDTQTGAESSLLTVRTAALKQVDDLIAALRGVATSWLKNTDALAQSTENALITERIAEHSVAYGEAKKEMEANKINLTLLEPLQARLQEIDSRISHFDELDTRLNQARTQRRELVSRLRQCRSEEGEIYVNLADALTTSTKQRVRMRVVHAGDIRRAISDFQGYVKDGRKFNSRDAEQLEIAIRKEVPARSLSSHPAELWTELADYMLAVFEHGQDKTLGRTVPDKGPTACSWAGPILAKVVDLMTSFDDKQIGRLLCQYVPDSVNMELRRKVDTEDYISIQQASVGQKATALFLILLAQTDGLLVIDQPEDDLDNAFITNDILPAIQELKHQQQIIFATHNANMLVNAESEKIVVLDTEPRESPEDGLPQIRGHIAGEGGIDNESVRERVTKILEGGKDAFLARERKYRFAHND</sequence>
<dbReference type="Proteomes" id="UP000006898">
    <property type="component" value="Chromosome"/>
</dbReference>
<dbReference type="GO" id="GO:0005886">
    <property type="term" value="C:plasma membrane"/>
    <property type="evidence" value="ECO:0007669"/>
    <property type="project" value="UniProtKB-SubCell"/>
</dbReference>
<dbReference type="CDD" id="cd00267">
    <property type="entry name" value="ABC_ATPase"/>
    <property type="match status" value="1"/>
</dbReference>
<gene>
    <name evidence="9" type="ORF">DAMO_2837</name>
</gene>
<dbReference type="AlphaFoldDB" id="D5ML68"/>
<keyword evidence="5" id="KW-0472">Membrane</keyword>
<dbReference type="InterPro" id="IPR051535">
    <property type="entry name" value="Siderophore_ABC-ATPase"/>
</dbReference>